<protein>
    <submittedName>
        <fullName evidence="2">Uncharacterized protein</fullName>
    </submittedName>
</protein>
<name>A0A9W9YI54_9CNID</name>
<keyword evidence="3" id="KW-1185">Reference proteome</keyword>
<dbReference type="Proteomes" id="UP001163046">
    <property type="component" value="Unassembled WGS sequence"/>
</dbReference>
<feature type="compositionally biased region" description="Basic and acidic residues" evidence="1">
    <location>
        <begin position="168"/>
        <end position="181"/>
    </location>
</feature>
<feature type="compositionally biased region" description="Low complexity" evidence="1">
    <location>
        <begin position="41"/>
        <end position="54"/>
    </location>
</feature>
<feature type="compositionally biased region" description="Basic and acidic residues" evidence="1">
    <location>
        <begin position="75"/>
        <end position="108"/>
    </location>
</feature>
<evidence type="ECO:0000313" key="3">
    <source>
        <dbReference type="Proteomes" id="UP001163046"/>
    </source>
</evidence>
<feature type="region of interest" description="Disordered" evidence="1">
    <location>
        <begin position="34"/>
        <end position="181"/>
    </location>
</feature>
<evidence type="ECO:0000256" key="1">
    <source>
        <dbReference type="SAM" id="MobiDB-lite"/>
    </source>
</evidence>
<dbReference type="AlphaFoldDB" id="A0A9W9YI54"/>
<proteinExistence type="predicted"/>
<feature type="compositionally biased region" description="Polar residues" evidence="1">
    <location>
        <begin position="141"/>
        <end position="164"/>
    </location>
</feature>
<gene>
    <name evidence="2" type="ORF">OS493_037579</name>
</gene>
<reference evidence="2" key="1">
    <citation type="submission" date="2023-01" db="EMBL/GenBank/DDBJ databases">
        <title>Genome assembly of the deep-sea coral Lophelia pertusa.</title>
        <authorList>
            <person name="Herrera S."/>
            <person name="Cordes E."/>
        </authorList>
    </citation>
    <scope>NUCLEOTIDE SEQUENCE</scope>
    <source>
        <strain evidence="2">USNM1676648</strain>
        <tissue evidence="2">Polyp</tissue>
    </source>
</reference>
<feature type="compositionally biased region" description="Polar residues" evidence="1">
    <location>
        <begin position="56"/>
        <end position="74"/>
    </location>
</feature>
<evidence type="ECO:0000313" key="2">
    <source>
        <dbReference type="EMBL" id="KAJ7350961.1"/>
    </source>
</evidence>
<dbReference type="EMBL" id="MU827374">
    <property type="protein sequence ID" value="KAJ7350961.1"/>
    <property type="molecule type" value="Genomic_DNA"/>
</dbReference>
<organism evidence="2 3">
    <name type="scientific">Desmophyllum pertusum</name>
    <dbReference type="NCBI Taxonomy" id="174260"/>
    <lineage>
        <taxon>Eukaryota</taxon>
        <taxon>Metazoa</taxon>
        <taxon>Cnidaria</taxon>
        <taxon>Anthozoa</taxon>
        <taxon>Hexacorallia</taxon>
        <taxon>Scleractinia</taxon>
        <taxon>Caryophylliina</taxon>
        <taxon>Caryophylliidae</taxon>
        <taxon>Desmophyllum</taxon>
    </lineage>
</organism>
<sequence length="181" mass="19562">MVDGRKFVVGVVGEIGGELSPVFITEAELGLEKNPAEGVTSKSSQDSQNSQDGQRPQDNQSSQLDGQSSQNSQRPQDDLSKEEIQAKDKSELVTDLSKEGKAKDKSELVIDMTGQGRNLKEGLKDGPSSSGTDELDAIEGSNKQDVPTESDAQNLDSDIQNKFQETGLLDKDSTSETRVFR</sequence>
<accession>A0A9W9YI54</accession>
<comment type="caution">
    <text evidence="2">The sequence shown here is derived from an EMBL/GenBank/DDBJ whole genome shotgun (WGS) entry which is preliminary data.</text>
</comment>